<dbReference type="EMBL" id="CP063310">
    <property type="protein sequence ID" value="QOS69257.1"/>
    <property type="molecule type" value="Genomic_DNA"/>
</dbReference>
<evidence type="ECO:0000313" key="13">
    <source>
        <dbReference type="Proteomes" id="UP000478463"/>
    </source>
</evidence>
<reference evidence="12 13" key="1">
    <citation type="submission" date="2020-10" db="EMBL/GenBank/DDBJ databases">
        <title>Eggerthella sp. nov., isolated from human feces.</title>
        <authorList>
            <person name="Yajun G."/>
        </authorList>
    </citation>
    <scope>NUCLEOTIDE SEQUENCE [LARGE SCALE GENOMIC DNA]</scope>
    <source>
        <strain evidence="12 13">HF-1101</strain>
    </source>
</reference>
<keyword evidence="9" id="KW-0472">Membrane</keyword>
<gene>
    <name evidence="12" type="ORF">GS424_005270</name>
</gene>
<evidence type="ECO:0000313" key="12">
    <source>
        <dbReference type="EMBL" id="QOS69257.1"/>
    </source>
</evidence>
<protein>
    <submittedName>
        <fullName evidence="12">ABC transporter ATP-binding protein</fullName>
    </submittedName>
</protein>
<dbReference type="GO" id="GO:0005524">
    <property type="term" value="F:ATP binding"/>
    <property type="evidence" value="ECO:0007669"/>
    <property type="project" value="UniProtKB-KW"/>
</dbReference>
<dbReference type="SMART" id="SM00382">
    <property type="entry name" value="AAA"/>
    <property type="match status" value="2"/>
</dbReference>
<keyword evidence="6" id="KW-0547">Nucleotide-binding</keyword>
<dbReference type="InterPro" id="IPR027417">
    <property type="entry name" value="P-loop_NTPase"/>
</dbReference>
<organism evidence="12 13">
    <name type="scientific">Eggerthella guodeyinii</name>
    <dbReference type="NCBI Taxonomy" id="2690837"/>
    <lineage>
        <taxon>Bacteria</taxon>
        <taxon>Bacillati</taxon>
        <taxon>Actinomycetota</taxon>
        <taxon>Coriobacteriia</taxon>
        <taxon>Eggerthellales</taxon>
        <taxon>Eggerthellaceae</taxon>
        <taxon>Eggerthella</taxon>
    </lineage>
</organism>
<dbReference type="GO" id="GO:0043190">
    <property type="term" value="C:ATP-binding cassette (ABC) transporter complex"/>
    <property type="evidence" value="ECO:0007669"/>
    <property type="project" value="TreeGrafter"/>
</dbReference>
<dbReference type="InterPro" id="IPR050095">
    <property type="entry name" value="ECF_ABC_transporter_ATP-bd"/>
</dbReference>
<dbReference type="InterPro" id="IPR003593">
    <property type="entry name" value="AAA+_ATPase"/>
</dbReference>
<keyword evidence="7 12" id="KW-0067">ATP-binding</keyword>
<dbReference type="InterPro" id="IPR017871">
    <property type="entry name" value="ABC_transporter-like_CS"/>
</dbReference>
<dbReference type="PANTHER" id="PTHR43553">
    <property type="entry name" value="HEAVY METAL TRANSPORTER"/>
    <property type="match status" value="1"/>
</dbReference>
<evidence type="ECO:0000256" key="7">
    <source>
        <dbReference type="ARBA" id="ARBA00022840"/>
    </source>
</evidence>
<keyword evidence="5" id="KW-0677">Repeat</keyword>
<evidence type="ECO:0000256" key="10">
    <source>
        <dbReference type="ARBA" id="ARBA00025157"/>
    </source>
</evidence>
<evidence type="ECO:0000256" key="4">
    <source>
        <dbReference type="ARBA" id="ARBA00022475"/>
    </source>
</evidence>
<dbReference type="AlphaFoldDB" id="A0A6L7IUS9"/>
<dbReference type="GO" id="GO:0042626">
    <property type="term" value="F:ATPase-coupled transmembrane transporter activity"/>
    <property type="evidence" value="ECO:0007669"/>
    <property type="project" value="TreeGrafter"/>
</dbReference>
<dbReference type="Pfam" id="PF00005">
    <property type="entry name" value="ABC_tran"/>
    <property type="match status" value="2"/>
</dbReference>
<dbReference type="InterPro" id="IPR015856">
    <property type="entry name" value="ABC_transpr_CbiO/EcfA_su"/>
</dbReference>
<evidence type="ECO:0000256" key="8">
    <source>
        <dbReference type="ARBA" id="ARBA00022967"/>
    </source>
</evidence>
<feature type="domain" description="ABC transporter" evidence="11">
    <location>
        <begin position="2"/>
        <end position="243"/>
    </location>
</feature>
<keyword evidence="3" id="KW-0813">Transport</keyword>
<dbReference type="RefSeq" id="WP_160943113.1">
    <property type="nucleotide sequence ID" value="NZ_CP063310.1"/>
</dbReference>
<evidence type="ECO:0000256" key="5">
    <source>
        <dbReference type="ARBA" id="ARBA00022737"/>
    </source>
</evidence>
<comment type="subcellular location">
    <subcellularLocation>
        <location evidence="1">Cell membrane</location>
        <topology evidence="1">Peripheral membrane protein</topology>
    </subcellularLocation>
</comment>
<dbReference type="CDD" id="cd03225">
    <property type="entry name" value="ABC_cobalt_CbiO_domain1"/>
    <property type="match status" value="1"/>
</dbReference>
<proteinExistence type="inferred from homology"/>
<dbReference type="PANTHER" id="PTHR43553:SF23">
    <property type="entry name" value="ABC TRANSPORTER ATP-BINDING COMPONENT"/>
    <property type="match status" value="1"/>
</dbReference>
<evidence type="ECO:0000256" key="3">
    <source>
        <dbReference type="ARBA" id="ARBA00022448"/>
    </source>
</evidence>
<accession>A0A6L7IUS9</accession>
<evidence type="ECO:0000256" key="2">
    <source>
        <dbReference type="ARBA" id="ARBA00005417"/>
    </source>
</evidence>
<feature type="domain" description="ABC transporter" evidence="11">
    <location>
        <begin position="256"/>
        <end position="477"/>
    </location>
</feature>
<dbReference type="KEGG" id="egd:GS424_005270"/>
<dbReference type="GO" id="GO:0016887">
    <property type="term" value="F:ATP hydrolysis activity"/>
    <property type="evidence" value="ECO:0007669"/>
    <property type="project" value="InterPro"/>
</dbReference>
<name>A0A6L7IUS9_9ACTN</name>
<dbReference type="InterPro" id="IPR003439">
    <property type="entry name" value="ABC_transporter-like_ATP-bd"/>
</dbReference>
<evidence type="ECO:0000259" key="11">
    <source>
        <dbReference type="PROSITE" id="PS50893"/>
    </source>
</evidence>
<keyword evidence="8" id="KW-1278">Translocase</keyword>
<comment type="similarity">
    <text evidence="2">Belongs to the ABC transporter superfamily.</text>
</comment>
<evidence type="ECO:0000256" key="9">
    <source>
        <dbReference type="ARBA" id="ARBA00023136"/>
    </source>
</evidence>
<sequence length="478" mass="51237">MIELSGLSYSYPYAAEGARQLDGIDLSVGAGECVVLTGASGCGKTTLTRVLNGLCPQLFGGDVTGSYRLGGRDALAMPVHELGAHVANVFQDPRSQFFATNTTDEVVLGMENMPMPRDEMELRLAEMRSLLGIERLLDRRIFPLSSGEKQRIAIASAAVMRPQVLVLDEPSANLDAEGIAHLATLLGRLKARGTTIVLSEHRFHYVRDFFDRLVVLEEGRVASVYAREEALALTEGELSRRGLRGFDERRLVVGGAMAEDARAACGAKALTLAGERSLILDELSFSAQAGRVCAIVGENGAGKSTLCRAVAGILRGASGSVAFSGEPLSRRKRVRRSFFVQQDADYQLYAATVADEFSVGRSAAARREEAQAALSRVGLEGLEARHPLSLSGGQKQRLLLAVASVSGREVLVFDEPTSGLDGRNMRLTADLLRGLADAGACVLLITHDVDLVGRCADDVLYVSGGKAVYRKRIERQGS</sequence>
<dbReference type="PROSITE" id="PS00211">
    <property type="entry name" value="ABC_TRANSPORTER_1"/>
    <property type="match status" value="2"/>
</dbReference>
<dbReference type="SUPFAM" id="SSF52540">
    <property type="entry name" value="P-loop containing nucleoside triphosphate hydrolases"/>
    <property type="match status" value="2"/>
</dbReference>
<evidence type="ECO:0000256" key="1">
    <source>
        <dbReference type="ARBA" id="ARBA00004202"/>
    </source>
</evidence>
<dbReference type="Gene3D" id="3.40.50.300">
    <property type="entry name" value="P-loop containing nucleotide triphosphate hydrolases"/>
    <property type="match status" value="2"/>
</dbReference>
<evidence type="ECO:0000256" key="6">
    <source>
        <dbReference type="ARBA" id="ARBA00022741"/>
    </source>
</evidence>
<keyword evidence="4" id="KW-1003">Cell membrane</keyword>
<dbReference type="Proteomes" id="UP000478463">
    <property type="component" value="Chromosome"/>
</dbReference>
<comment type="function">
    <text evidence="10">Probably part of an ABC transporter complex. Responsible for energy coupling to the transport system.</text>
</comment>
<dbReference type="PROSITE" id="PS50893">
    <property type="entry name" value="ABC_TRANSPORTER_2"/>
    <property type="match status" value="2"/>
</dbReference>